<dbReference type="PANTHER" id="PTHR11941:SF54">
    <property type="entry name" value="ENOYL-COA HYDRATASE, MITOCHONDRIAL"/>
    <property type="match status" value="1"/>
</dbReference>
<sequence length="249" mass="26669">MDGAVAVVTLGLAPYNLMDRALNDELMATLDWAREQRARAVVLRSSLRHFSAGANLDDMLAEMDQADYLDWGFVQTLKAFTEFPAPIVASVNGVCVGGGFELALACDLIVAAESAKIGSVEVTVGLQPLMGAIQRLTHRAGAARAKEMVLLGRRYPASTLERWNIVNWTVEDEKLDAATMVIAQELAHGPTVAHAASKRLVSVAVDQGVAAADEAMIEIQQAVLRSADFRTGVKSYRENGIGVAQFEGA</sequence>
<evidence type="ECO:0000256" key="3">
    <source>
        <dbReference type="ARBA" id="ARBA00022832"/>
    </source>
</evidence>
<dbReference type="CDD" id="cd06558">
    <property type="entry name" value="crotonase-like"/>
    <property type="match status" value="1"/>
</dbReference>
<dbReference type="OrthoDB" id="9807606at2"/>
<dbReference type="InterPro" id="IPR029045">
    <property type="entry name" value="ClpP/crotonase-like_dom_sf"/>
</dbReference>
<evidence type="ECO:0000256" key="1">
    <source>
        <dbReference type="ARBA" id="ARBA00002994"/>
    </source>
</evidence>
<dbReference type="Proteomes" id="UP000245711">
    <property type="component" value="Chromosome"/>
</dbReference>
<dbReference type="KEGG" id="roz:CBI38_14110"/>
<dbReference type="InterPro" id="IPR001753">
    <property type="entry name" value="Enoyl-CoA_hydra/iso"/>
</dbReference>
<dbReference type="InterPro" id="IPR018376">
    <property type="entry name" value="Enoyl-CoA_hyd/isom_CS"/>
</dbReference>
<organism evidence="7 8">
    <name type="scientific">Rhodococcus oxybenzonivorans</name>
    <dbReference type="NCBI Taxonomy" id="1990687"/>
    <lineage>
        <taxon>Bacteria</taxon>
        <taxon>Bacillati</taxon>
        <taxon>Actinomycetota</taxon>
        <taxon>Actinomycetes</taxon>
        <taxon>Mycobacteriales</taxon>
        <taxon>Nocardiaceae</taxon>
        <taxon>Rhodococcus</taxon>
    </lineage>
</organism>
<gene>
    <name evidence="7" type="ORF">CBI38_14110</name>
</gene>
<keyword evidence="3" id="KW-0276">Fatty acid metabolism</keyword>
<name>A0A2S2BV85_9NOCA</name>
<proteinExistence type="inferred from homology"/>
<keyword evidence="8" id="KW-1185">Reference proteome</keyword>
<comment type="catalytic activity">
    <reaction evidence="5">
        <text>a 4-saturated-(3S)-3-hydroxyacyl-CoA = a (3E)-enoyl-CoA + H2O</text>
        <dbReference type="Rhea" id="RHEA:20724"/>
        <dbReference type="ChEBI" id="CHEBI:15377"/>
        <dbReference type="ChEBI" id="CHEBI:58521"/>
        <dbReference type="ChEBI" id="CHEBI:137480"/>
        <dbReference type="EC" id="4.2.1.17"/>
    </reaction>
</comment>
<dbReference type="PANTHER" id="PTHR11941">
    <property type="entry name" value="ENOYL-COA HYDRATASE-RELATED"/>
    <property type="match status" value="1"/>
</dbReference>
<evidence type="ECO:0000313" key="7">
    <source>
        <dbReference type="EMBL" id="AWK72531.1"/>
    </source>
</evidence>
<evidence type="ECO:0000256" key="2">
    <source>
        <dbReference type="ARBA" id="ARBA00005254"/>
    </source>
</evidence>
<evidence type="ECO:0000256" key="6">
    <source>
        <dbReference type="RuleBase" id="RU003707"/>
    </source>
</evidence>
<dbReference type="SUPFAM" id="SSF52096">
    <property type="entry name" value="ClpP/crotonase"/>
    <property type="match status" value="1"/>
</dbReference>
<reference evidence="7 8" key="1">
    <citation type="submission" date="2017-05" db="EMBL/GenBank/DDBJ databases">
        <title>Isolation of Rhodococcus sp. S2-17 biodegrading of BP-3.</title>
        <authorList>
            <person name="Lee Y."/>
            <person name="Kim K.H."/>
            <person name="Chun B.H."/>
            <person name="Jung H.S."/>
            <person name="Jeon C.O."/>
        </authorList>
    </citation>
    <scope>NUCLEOTIDE SEQUENCE [LARGE SCALE GENOMIC DNA]</scope>
    <source>
        <strain evidence="7 8">S2-17</strain>
    </source>
</reference>
<evidence type="ECO:0000313" key="8">
    <source>
        <dbReference type="Proteomes" id="UP000245711"/>
    </source>
</evidence>
<dbReference type="Gene3D" id="3.90.226.10">
    <property type="entry name" value="2-enoyl-CoA Hydratase, Chain A, domain 1"/>
    <property type="match status" value="1"/>
</dbReference>
<dbReference type="GO" id="GO:0006635">
    <property type="term" value="P:fatty acid beta-oxidation"/>
    <property type="evidence" value="ECO:0007669"/>
    <property type="project" value="TreeGrafter"/>
</dbReference>
<protein>
    <submittedName>
        <fullName evidence="7">Enoyl-CoA hydratase</fullName>
    </submittedName>
</protein>
<comment type="catalytic activity">
    <reaction evidence="4">
        <text>a (3S)-3-hydroxyacyl-CoA = a (2E)-enoyl-CoA + H2O</text>
        <dbReference type="Rhea" id="RHEA:16105"/>
        <dbReference type="ChEBI" id="CHEBI:15377"/>
        <dbReference type="ChEBI" id="CHEBI:57318"/>
        <dbReference type="ChEBI" id="CHEBI:58856"/>
        <dbReference type="EC" id="4.2.1.17"/>
    </reaction>
</comment>
<keyword evidence="3" id="KW-0443">Lipid metabolism</keyword>
<accession>A0A2S2BV85</accession>
<dbReference type="Pfam" id="PF00378">
    <property type="entry name" value="ECH_1"/>
    <property type="match status" value="1"/>
</dbReference>
<dbReference type="PROSITE" id="PS00166">
    <property type="entry name" value="ENOYL_COA_HYDRATASE"/>
    <property type="match status" value="1"/>
</dbReference>
<comment type="similarity">
    <text evidence="2 6">Belongs to the enoyl-CoA hydratase/isomerase family.</text>
</comment>
<evidence type="ECO:0000256" key="5">
    <source>
        <dbReference type="ARBA" id="ARBA00023717"/>
    </source>
</evidence>
<dbReference type="AlphaFoldDB" id="A0A2S2BV85"/>
<dbReference type="EMBL" id="CP021354">
    <property type="protein sequence ID" value="AWK72531.1"/>
    <property type="molecule type" value="Genomic_DNA"/>
</dbReference>
<comment type="function">
    <text evidence="1">Could possibly oxidize fatty acids using specific components.</text>
</comment>
<evidence type="ECO:0000256" key="4">
    <source>
        <dbReference type="ARBA" id="ARBA00023709"/>
    </source>
</evidence>
<dbReference type="GO" id="GO:0004300">
    <property type="term" value="F:enoyl-CoA hydratase activity"/>
    <property type="evidence" value="ECO:0007669"/>
    <property type="project" value="UniProtKB-EC"/>
</dbReference>